<reference evidence="9" key="1">
    <citation type="submission" date="2019-04" db="EMBL/GenBank/DDBJ databases">
        <title>Analysis of the testis transcriptome of the Chagas disease vector Rhodnius prolixus.</title>
        <authorList>
            <person name="Cesar J."/>
            <person name="Ribeiro J.M."/>
            <person name="Pereira M.H."/>
            <person name="Araujo R.N."/>
            <person name="Gontijo N.F."/>
            <person name="Pessoa G."/>
            <person name="Sant'Anna M.V."/>
            <person name="Sorgine M.H."/>
            <person name="Majerowicz D."/>
            <person name="Carvalho A.B."/>
            <person name="Braz G."/>
            <person name="Mesquita R."/>
            <person name="Lagerblad P.O."/>
            <person name="Koerich L.B."/>
        </authorList>
    </citation>
    <scope>NUCLEOTIDE SEQUENCE</scope>
</reference>
<sequence length="80" mass="8984">MGGDWVQNLSLQTIKEDMIRKFKKEKTKLSPQAAKYLHMALNVALSEVIMRAGHQAYAEGTAVVTVDILQKVLPQLLLDF</sequence>
<accession>A0A4P6D7M0</accession>
<dbReference type="RefSeq" id="XP_073994632.1">
    <property type="nucleotide sequence ID" value="XM_074138531.1"/>
</dbReference>
<dbReference type="Gene3D" id="6.10.130.30">
    <property type="match status" value="1"/>
</dbReference>
<evidence type="ECO:0000256" key="1">
    <source>
        <dbReference type="ARBA" id="ARBA00004123"/>
    </source>
</evidence>
<organism evidence="9">
    <name type="scientific">Rhodnius prolixus</name>
    <name type="common">Triatomid bug</name>
    <dbReference type="NCBI Taxonomy" id="13249"/>
    <lineage>
        <taxon>Eukaryota</taxon>
        <taxon>Metazoa</taxon>
        <taxon>Ecdysozoa</taxon>
        <taxon>Arthropoda</taxon>
        <taxon>Hexapoda</taxon>
        <taxon>Insecta</taxon>
        <taxon>Pterygota</taxon>
        <taxon>Neoptera</taxon>
        <taxon>Paraneoptera</taxon>
        <taxon>Hemiptera</taxon>
        <taxon>Heteroptera</taxon>
        <taxon>Panheteroptera</taxon>
        <taxon>Cimicomorpha</taxon>
        <taxon>Reduviidae</taxon>
        <taxon>Triatominae</taxon>
        <taxon>Rhodnius</taxon>
    </lineage>
</organism>
<comment type="subcellular location">
    <subcellularLocation>
        <location evidence="1">Nucleus</location>
    </subcellularLocation>
</comment>
<evidence type="ECO:0000256" key="4">
    <source>
        <dbReference type="ARBA" id="ARBA00022763"/>
    </source>
</evidence>
<evidence type="ECO:0000256" key="5">
    <source>
        <dbReference type="ARBA" id="ARBA00023125"/>
    </source>
</evidence>
<dbReference type="InterPro" id="IPR018552">
    <property type="entry name" value="CENP-X"/>
</dbReference>
<keyword evidence="7" id="KW-0539">Nucleus</keyword>
<dbReference type="GO" id="GO:0003677">
    <property type="term" value="F:DNA binding"/>
    <property type="evidence" value="ECO:0007669"/>
    <property type="project" value="UniProtKB-KW"/>
</dbReference>
<dbReference type="GO" id="GO:0071821">
    <property type="term" value="C:FANCM-MHF complex"/>
    <property type="evidence" value="ECO:0007669"/>
    <property type="project" value="TreeGrafter"/>
</dbReference>
<dbReference type="GeneID" id="141459438"/>
<protein>
    <recommendedName>
        <fullName evidence="3">Centromere protein X</fullName>
    </recommendedName>
</protein>
<dbReference type="GO" id="GO:0031297">
    <property type="term" value="P:replication fork processing"/>
    <property type="evidence" value="ECO:0007669"/>
    <property type="project" value="TreeGrafter"/>
</dbReference>
<dbReference type="GO" id="GO:0006281">
    <property type="term" value="P:DNA repair"/>
    <property type="evidence" value="ECO:0007669"/>
    <property type="project" value="UniProtKB-KW"/>
</dbReference>
<name>A0A4P6D7M0_RHOPR</name>
<keyword evidence="4" id="KW-0227">DNA damage</keyword>
<dbReference type="AlphaFoldDB" id="A0A4P6D7M0"/>
<evidence type="ECO:0000256" key="7">
    <source>
        <dbReference type="ARBA" id="ARBA00023242"/>
    </source>
</evidence>
<dbReference type="PANTHER" id="PTHR28680:SF1">
    <property type="entry name" value="CENTROMERE PROTEIN X"/>
    <property type="match status" value="1"/>
</dbReference>
<evidence type="ECO:0000256" key="2">
    <source>
        <dbReference type="ARBA" id="ARBA00009359"/>
    </source>
</evidence>
<dbReference type="PANTHER" id="PTHR28680">
    <property type="entry name" value="CENTROMERE PROTEIN X"/>
    <property type="match status" value="1"/>
</dbReference>
<evidence type="ECO:0000313" key="9">
    <source>
        <dbReference type="EMBL" id="MOY46303.1"/>
    </source>
</evidence>
<keyword evidence="5" id="KW-0238">DNA-binding</keyword>
<proteinExistence type="inferred from homology"/>
<dbReference type="GO" id="GO:0051382">
    <property type="term" value="P:kinetochore assembly"/>
    <property type="evidence" value="ECO:0007669"/>
    <property type="project" value="InterPro"/>
</dbReference>
<dbReference type="Pfam" id="PF09415">
    <property type="entry name" value="CENP-X"/>
    <property type="match status" value="1"/>
</dbReference>
<evidence type="ECO:0000256" key="6">
    <source>
        <dbReference type="ARBA" id="ARBA00023204"/>
    </source>
</evidence>
<dbReference type="GO" id="GO:0043240">
    <property type="term" value="C:Fanconi anaemia nuclear complex"/>
    <property type="evidence" value="ECO:0007669"/>
    <property type="project" value="TreeGrafter"/>
</dbReference>
<evidence type="ECO:0000256" key="8">
    <source>
        <dbReference type="ARBA" id="ARBA00047146"/>
    </source>
</evidence>
<comment type="subunit">
    <text evidence="8">Heterodimer with CENPX, sometimes called MHF; this interaction stabilizes both partners. MHF heterodimers can assemble to form tetrameric structures. MHF also coassemble with CENPT-CENPW heterodimers at centromeres to form the tetrameric CENP-T-W-S-X complex. Forms a discrete complex with FANCM and CENPX, called FANCM-MHF; this interaction, probably mediated by direct binding between CENPS and FANCM, leads to synergistic activation of double-stranded DNA binding and strongly stimulates FANCM-mediated DNA remodeling. Recruited by FANCM to the Fanconi anemia (FA) core complex, which consists of CENPS, CENPX, FANCA, FANCB, FANCC, FANCE, FANCF, FANCG, FANCL, FANCM, FAAP24 and FAAP100. The FA core complex associates with Bloom syndrome (BLM) complex, which consists of at least BLM, DNA topoisomerase 3-alpha (TOP3A), RMI1/BLAP75, RPA1/RPA70 and RPA2/RPA32. The super complex between FA and BLM is called BRAFT.</text>
</comment>
<dbReference type="EMBL" id="GHKJ01001273">
    <property type="protein sequence ID" value="MOY46303.1"/>
    <property type="molecule type" value="Transcribed_RNA"/>
</dbReference>
<dbReference type="CDD" id="cd22921">
    <property type="entry name" value="HFD_CENP-X"/>
    <property type="match status" value="1"/>
</dbReference>
<comment type="similarity">
    <text evidence="2">Belongs to the CENP-X/MHF2 family.</text>
</comment>
<evidence type="ECO:0000256" key="3">
    <source>
        <dbReference type="ARBA" id="ARBA00016388"/>
    </source>
</evidence>
<keyword evidence="6" id="KW-0234">DNA repair</keyword>
<dbReference type="RefSeq" id="XP_073994631.1">
    <property type="nucleotide sequence ID" value="XM_074138530.1"/>
</dbReference>
<dbReference type="GO" id="GO:0000712">
    <property type="term" value="P:resolution of meiotic recombination intermediates"/>
    <property type="evidence" value="ECO:0007669"/>
    <property type="project" value="TreeGrafter"/>
</dbReference>